<comment type="catalytic activity">
    <reaction evidence="5">
        <text>O-phospho-L-tyrosyl-[protein] + H2O = L-tyrosyl-[protein] + phosphate</text>
        <dbReference type="Rhea" id="RHEA:10684"/>
        <dbReference type="Rhea" id="RHEA-COMP:10136"/>
        <dbReference type="Rhea" id="RHEA-COMP:20101"/>
        <dbReference type="ChEBI" id="CHEBI:15377"/>
        <dbReference type="ChEBI" id="CHEBI:43474"/>
        <dbReference type="ChEBI" id="CHEBI:46858"/>
        <dbReference type="ChEBI" id="CHEBI:61978"/>
        <dbReference type="EC" id="3.1.3.48"/>
    </reaction>
</comment>
<dbReference type="RefSeq" id="WP_073337567.1">
    <property type="nucleotide sequence ID" value="NZ_FQXM01000005.1"/>
</dbReference>
<dbReference type="GO" id="GO:0004725">
    <property type="term" value="F:protein tyrosine phosphatase activity"/>
    <property type="evidence" value="ECO:0007669"/>
    <property type="project" value="UniProtKB-EC"/>
</dbReference>
<proteinExistence type="inferred from homology"/>
<dbReference type="GO" id="GO:0030145">
    <property type="term" value="F:manganese ion binding"/>
    <property type="evidence" value="ECO:0007669"/>
    <property type="project" value="InterPro"/>
</dbReference>
<sequence length="255" mass="29119">MLDMHNHSLPGIDDGSQDMETTLKMLKMAKADGISKIIVTPHYYKFNFENSYSDVIKLIEIVNYRAKEAGIDIHIMPGQEVFLDEFTLALYKEGIVGTLNNSKYMLVEMDPRKLGEEILDIIYELRVQGIVPIIAHPERYAFIQESLISLNYFIKEGCLFQVNAGSLLGKFGNKVEKTAFSLVNEGFCDFIASDAHSLGVRSPRIKESFDIITKKSAKIIDDISDNCRILLKDGDIVVNREIYREKKKMFGFFRR</sequence>
<evidence type="ECO:0000256" key="2">
    <source>
        <dbReference type="ARBA" id="ARBA00013064"/>
    </source>
</evidence>
<accession>A0A1M5T811</accession>
<evidence type="ECO:0000256" key="1">
    <source>
        <dbReference type="ARBA" id="ARBA00005750"/>
    </source>
</evidence>
<name>A0A1M5T811_9CLOT</name>
<dbReference type="SUPFAM" id="SSF89550">
    <property type="entry name" value="PHP domain-like"/>
    <property type="match status" value="1"/>
</dbReference>
<dbReference type="InterPro" id="IPR016667">
    <property type="entry name" value="Caps_polysacc_synth_CpsB/CapC"/>
</dbReference>
<dbReference type="PANTHER" id="PTHR39181">
    <property type="entry name" value="TYROSINE-PROTEIN PHOSPHATASE YWQE"/>
    <property type="match status" value="1"/>
</dbReference>
<dbReference type="AlphaFoldDB" id="A0A1M5T811"/>
<organism evidence="6 7">
    <name type="scientific">Clostridium grantii DSM 8605</name>
    <dbReference type="NCBI Taxonomy" id="1121316"/>
    <lineage>
        <taxon>Bacteria</taxon>
        <taxon>Bacillati</taxon>
        <taxon>Bacillota</taxon>
        <taxon>Clostridia</taxon>
        <taxon>Eubacteriales</taxon>
        <taxon>Clostridiaceae</taxon>
        <taxon>Clostridium</taxon>
    </lineage>
</organism>
<dbReference type="Gene3D" id="3.20.20.140">
    <property type="entry name" value="Metal-dependent hydrolases"/>
    <property type="match status" value="1"/>
</dbReference>
<evidence type="ECO:0000313" key="6">
    <source>
        <dbReference type="EMBL" id="SHH46861.1"/>
    </source>
</evidence>
<dbReference type="PIRSF" id="PIRSF016557">
    <property type="entry name" value="Caps_synth_CpsB"/>
    <property type="match status" value="1"/>
</dbReference>
<reference evidence="6 7" key="1">
    <citation type="submission" date="2016-11" db="EMBL/GenBank/DDBJ databases">
        <authorList>
            <person name="Jaros S."/>
            <person name="Januszkiewicz K."/>
            <person name="Wedrychowicz H."/>
        </authorList>
    </citation>
    <scope>NUCLEOTIDE SEQUENCE [LARGE SCALE GENOMIC DNA]</scope>
    <source>
        <strain evidence="6 7">DSM 8605</strain>
    </source>
</reference>
<dbReference type="Pfam" id="PF19567">
    <property type="entry name" value="CpsB_CapC"/>
    <property type="match status" value="1"/>
</dbReference>
<gene>
    <name evidence="6" type="ORF">SAMN02745207_01247</name>
</gene>
<dbReference type="Proteomes" id="UP000184447">
    <property type="component" value="Unassembled WGS sequence"/>
</dbReference>
<evidence type="ECO:0000256" key="3">
    <source>
        <dbReference type="ARBA" id="ARBA00022801"/>
    </source>
</evidence>
<dbReference type="OrthoDB" id="9788539at2"/>
<protein>
    <recommendedName>
        <fullName evidence="2">protein-tyrosine-phosphatase</fullName>
        <ecNumber evidence="2">3.1.3.48</ecNumber>
    </recommendedName>
</protein>
<dbReference type="EMBL" id="FQXM01000005">
    <property type="protein sequence ID" value="SHH46861.1"/>
    <property type="molecule type" value="Genomic_DNA"/>
</dbReference>
<dbReference type="InterPro" id="IPR016195">
    <property type="entry name" value="Pol/histidinol_Pase-like"/>
</dbReference>
<dbReference type="STRING" id="1121316.SAMN02745207_01247"/>
<evidence type="ECO:0000256" key="5">
    <source>
        <dbReference type="ARBA" id="ARBA00051722"/>
    </source>
</evidence>
<comment type="similarity">
    <text evidence="1">Belongs to the metallo-dependent hydrolases superfamily. CpsB/CapC family.</text>
</comment>
<keyword evidence="4" id="KW-0904">Protein phosphatase</keyword>
<evidence type="ECO:0000256" key="4">
    <source>
        <dbReference type="ARBA" id="ARBA00022912"/>
    </source>
</evidence>
<evidence type="ECO:0000313" key="7">
    <source>
        <dbReference type="Proteomes" id="UP000184447"/>
    </source>
</evidence>
<keyword evidence="7" id="KW-1185">Reference proteome</keyword>
<dbReference type="EC" id="3.1.3.48" evidence="2"/>
<dbReference type="PANTHER" id="PTHR39181:SF1">
    <property type="entry name" value="TYROSINE-PROTEIN PHOSPHATASE YWQE"/>
    <property type="match status" value="1"/>
</dbReference>
<keyword evidence="3" id="KW-0378">Hydrolase</keyword>